<name>A0AA48WI84_9BURK</name>
<accession>A0AA48WI84</accession>
<evidence type="ECO:0000313" key="2">
    <source>
        <dbReference type="Proteomes" id="UP000662888"/>
    </source>
</evidence>
<dbReference type="Proteomes" id="UP000662888">
    <property type="component" value="Chromosome"/>
</dbReference>
<dbReference type="RefSeq" id="WP_206091579.1">
    <property type="nucleotide sequence ID" value="NZ_CP065053.1"/>
</dbReference>
<reference evidence="1 2" key="1">
    <citation type="submission" date="2020-11" db="EMBL/GenBank/DDBJ databases">
        <authorList>
            <person name="Sun Q."/>
        </authorList>
    </citation>
    <scope>NUCLEOTIDE SEQUENCE [LARGE SCALE GENOMIC DNA]</scope>
    <source>
        <strain evidence="1 2">P8398</strain>
    </source>
</reference>
<gene>
    <name evidence="1" type="ORF">IV454_11595</name>
</gene>
<keyword evidence="2" id="KW-1185">Reference proteome</keyword>
<organism evidence="1 2">
    <name type="scientific">Massilia antarctica</name>
    <dbReference type="NCBI Taxonomy" id="2765360"/>
    <lineage>
        <taxon>Bacteria</taxon>
        <taxon>Pseudomonadati</taxon>
        <taxon>Pseudomonadota</taxon>
        <taxon>Betaproteobacteria</taxon>
        <taxon>Burkholderiales</taxon>
        <taxon>Oxalobacteraceae</taxon>
        <taxon>Telluria group</taxon>
        <taxon>Massilia</taxon>
    </lineage>
</organism>
<evidence type="ECO:0000313" key="1">
    <source>
        <dbReference type="EMBL" id="QPI52079.1"/>
    </source>
</evidence>
<dbReference type="EMBL" id="CP065053">
    <property type="protein sequence ID" value="QPI52079.1"/>
    <property type="molecule type" value="Genomic_DNA"/>
</dbReference>
<proteinExistence type="predicted"/>
<protein>
    <submittedName>
        <fullName evidence="1">Uncharacterized protein</fullName>
    </submittedName>
</protein>
<sequence>MDQDELQRITTLPDYLPSPQVEKELASLLRSFRNGVPDPAEKWMMMQALSQLADRQWQTYEILPHAARKRLSAFAIGVWDRGDLGSTALMLAIIRSLGLADALAYAVSVDPATLESAIAARIRHAYAAFGDTVDNPYALIKQRQQQQR</sequence>